<dbReference type="GO" id="GO:0016787">
    <property type="term" value="F:hydrolase activity"/>
    <property type="evidence" value="ECO:0007669"/>
    <property type="project" value="UniProtKB-KW"/>
</dbReference>
<evidence type="ECO:0000256" key="5">
    <source>
        <dbReference type="ARBA" id="ARBA00023002"/>
    </source>
</evidence>
<accession>A0A372JFE4</accession>
<dbReference type="RefSeq" id="WP_117359936.1">
    <property type="nucleotide sequence ID" value="NZ_QURH01000752.1"/>
</dbReference>
<keyword evidence="4" id="KW-0274">FAD</keyword>
<dbReference type="PANTHER" id="PTHR47470:SF1">
    <property type="entry name" value="FAD-DEPENDENT OXIDOREDUCTASE 2 FAD BINDING DOMAIN-CONTAINING PROTEIN"/>
    <property type="match status" value="1"/>
</dbReference>
<dbReference type="SUPFAM" id="SSF53474">
    <property type="entry name" value="alpha/beta-Hydrolases"/>
    <property type="match status" value="1"/>
</dbReference>
<keyword evidence="5" id="KW-0560">Oxidoreductase</keyword>
<keyword evidence="8" id="KW-1185">Reference proteome</keyword>
<dbReference type="Proteomes" id="UP000261811">
    <property type="component" value="Unassembled WGS sequence"/>
</dbReference>
<dbReference type="InterPro" id="IPR029058">
    <property type="entry name" value="AB_hydrolase_fold"/>
</dbReference>
<comment type="caution">
    <text evidence="7">The sequence shown here is derived from an EMBL/GenBank/DDBJ whole genome shotgun (WGS) entry which is preliminary data.</text>
</comment>
<dbReference type="Gene3D" id="3.40.50.1820">
    <property type="entry name" value="alpha/beta hydrolase"/>
    <property type="match status" value="1"/>
</dbReference>
<reference evidence="7 8" key="1">
    <citation type="submission" date="2018-08" db="EMBL/GenBank/DDBJ databases">
        <title>Actinomadura jelena sp. nov., a novel Actinomycete isolated from soil in Chad.</title>
        <authorList>
            <person name="Shi L."/>
        </authorList>
    </citation>
    <scope>NUCLEOTIDE SEQUENCE [LARGE SCALE GENOMIC DNA]</scope>
    <source>
        <strain evidence="7 8">NEAU-G17</strain>
    </source>
</reference>
<evidence type="ECO:0000313" key="7">
    <source>
        <dbReference type="EMBL" id="RFU38619.1"/>
    </source>
</evidence>
<protein>
    <submittedName>
        <fullName evidence="7">Alpha/beta fold hydrolase</fullName>
    </submittedName>
</protein>
<feature type="domain" description="AB hydrolase-1" evidence="6">
    <location>
        <begin position="50"/>
        <end position="200"/>
    </location>
</feature>
<evidence type="ECO:0000256" key="3">
    <source>
        <dbReference type="ARBA" id="ARBA00022630"/>
    </source>
</evidence>
<dbReference type="AlphaFoldDB" id="A0A372JFE4"/>
<keyword evidence="3" id="KW-0285">Flavoprotein</keyword>
<comment type="similarity">
    <text evidence="2">Belongs to the GMC oxidoreductase family.</text>
</comment>
<keyword evidence="7" id="KW-0378">Hydrolase</keyword>
<evidence type="ECO:0000256" key="4">
    <source>
        <dbReference type="ARBA" id="ARBA00022827"/>
    </source>
</evidence>
<dbReference type="Pfam" id="PF00561">
    <property type="entry name" value="Abhydrolase_1"/>
    <property type="match status" value="1"/>
</dbReference>
<dbReference type="PANTHER" id="PTHR47470">
    <property type="entry name" value="CHOLESTEROL OXIDASE"/>
    <property type="match status" value="1"/>
</dbReference>
<gene>
    <name evidence="7" type="ORF">DZF91_26730</name>
</gene>
<organism evidence="7 8">
    <name type="scientific">Actinomadura logoneensis</name>
    <dbReference type="NCBI Taxonomy" id="2293572"/>
    <lineage>
        <taxon>Bacteria</taxon>
        <taxon>Bacillati</taxon>
        <taxon>Actinomycetota</taxon>
        <taxon>Actinomycetes</taxon>
        <taxon>Streptosporangiales</taxon>
        <taxon>Thermomonosporaceae</taxon>
        <taxon>Actinomadura</taxon>
    </lineage>
</organism>
<dbReference type="GO" id="GO:0016491">
    <property type="term" value="F:oxidoreductase activity"/>
    <property type="evidence" value="ECO:0007669"/>
    <property type="project" value="UniProtKB-KW"/>
</dbReference>
<comment type="cofactor">
    <cofactor evidence="1">
        <name>FAD</name>
        <dbReference type="ChEBI" id="CHEBI:57692"/>
    </cofactor>
</comment>
<dbReference type="InterPro" id="IPR000073">
    <property type="entry name" value="AB_hydrolase_1"/>
</dbReference>
<proteinExistence type="inferred from homology"/>
<evidence type="ECO:0000256" key="2">
    <source>
        <dbReference type="ARBA" id="ARBA00010790"/>
    </source>
</evidence>
<name>A0A372JFE4_9ACTN</name>
<evidence type="ECO:0000313" key="8">
    <source>
        <dbReference type="Proteomes" id="UP000261811"/>
    </source>
</evidence>
<dbReference type="InterPro" id="IPR052542">
    <property type="entry name" value="Cholesterol_Oxidase"/>
</dbReference>
<dbReference type="OrthoDB" id="9787779at2"/>
<evidence type="ECO:0000259" key="6">
    <source>
        <dbReference type="Pfam" id="PF00561"/>
    </source>
</evidence>
<evidence type="ECO:0000256" key="1">
    <source>
        <dbReference type="ARBA" id="ARBA00001974"/>
    </source>
</evidence>
<dbReference type="EMBL" id="QURH01000752">
    <property type="protein sequence ID" value="RFU38619.1"/>
    <property type="molecule type" value="Genomic_DNA"/>
</dbReference>
<sequence>MEQTTIARTTIPRRTLAGVKDADVRVYPFATEDGLGLELTRFQRAECDDVVLLVHGLTSASDVFIMPEHQNLTSHLLDAGFTDVWALDFRMSGRFPYDTETHRYTLDDIALYDFPAALEVIRREIGDRRLHVFAHCLGSVSFTMALFAGTVTDITSLTCNSVSLTPRVPAFSKLKLTLGPAFLEYVAGLPYIDPRFGDAPAFTRGWMLSRLVSLFHRECDVRACHMQSFQWGAGKPAMYEHANLLPVTHQRVADICCASGLHYYRHVRKMVDAGRSVRFAPDDPAYARLPKDYLADAAEVTTPLLLLAPERNRVFSDSNVYFHKLLERAAPGRHELEVLPGYGHLDPIIGKNAHLDVFPRVVDFLKRHSG</sequence>